<feature type="non-terminal residue" evidence="3">
    <location>
        <position position="1"/>
    </location>
</feature>
<feature type="non-terminal residue" evidence="3">
    <location>
        <position position="604"/>
    </location>
</feature>
<protein>
    <recommendedName>
        <fullName evidence="2">Novel STAND NTPase 1 domain-containing protein</fullName>
    </recommendedName>
</protein>
<dbReference type="InterPro" id="IPR049052">
    <property type="entry name" value="nSTAND1"/>
</dbReference>
<feature type="coiled-coil region" evidence="1">
    <location>
        <begin position="463"/>
        <end position="565"/>
    </location>
</feature>
<proteinExistence type="predicted"/>
<dbReference type="Gene3D" id="3.40.50.300">
    <property type="entry name" value="P-loop containing nucleotide triphosphate hydrolases"/>
    <property type="match status" value="1"/>
</dbReference>
<dbReference type="EMBL" id="UINC01038922">
    <property type="protein sequence ID" value="SVB36643.1"/>
    <property type="molecule type" value="Genomic_DNA"/>
</dbReference>
<organism evidence="3">
    <name type="scientific">marine metagenome</name>
    <dbReference type="NCBI Taxonomy" id="408172"/>
    <lineage>
        <taxon>unclassified sequences</taxon>
        <taxon>metagenomes</taxon>
        <taxon>ecological metagenomes</taxon>
    </lineage>
</organism>
<gene>
    <name evidence="3" type="ORF">METZ01_LOCUS189497</name>
</gene>
<keyword evidence="1" id="KW-0175">Coiled coil</keyword>
<dbReference type="InterPro" id="IPR027417">
    <property type="entry name" value="P-loop_NTPase"/>
</dbReference>
<dbReference type="SUPFAM" id="SSF52540">
    <property type="entry name" value="P-loop containing nucleoside triphosphate hydrolases"/>
    <property type="match status" value="1"/>
</dbReference>
<evidence type="ECO:0000259" key="2">
    <source>
        <dbReference type="Pfam" id="PF20703"/>
    </source>
</evidence>
<reference evidence="3" key="1">
    <citation type="submission" date="2018-05" db="EMBL/GenBank/DDBJ databases">
        <authorList>
            <person name="Lanie J.A."/>
            <person name="Ng W.-L."/>
            <person name="Kazmierczak K.M."/>
            <person name="Andrzejewski T.M."/>
            <person name="Davidsen T.M."/>
            <person name="Wayne K.J."/>
            <person name="Tettelin H."/>
            <person name="Glass J.I."/>
            <person name="Rusch D."/>
            <person name="Podicherti R."/>
            <person name="Tsui H.-C.T."/>
            <person name="Winkler M.E."/>
        </authorList>
    </citation>
    <scope>NUCLEOTIDE SEQUENCE</scope>
</reference>
<name>A0A382DGA3_9ZZZZ</name>
<feature type="domain" description="Novel STAND NTPase 1" evidence="2">
    <location>
        <begin position="13"/>
        <end position="425"/>
    </location>
</feature>
<dbReference type="Pfam" id="PF20703">
    <property type="entry name" value="nSTAND1"/>
    <property type="match status" value="1"/>
</dbReference>
<evidence type="ECO:0000256" key="1">
    <source>
        <dbReference type="SAM" id="Coils"/>
    </source>
</evidence>
<accession>A0A382DGA3</accession>
<dbReference type="AlphaFoldDB" id="A0A382DGA3"/>
<evidence type="ECO:0000313" key="3">
    <source>
        <dbReference type="EMBL" id="SVB36643.1"/>
    </source>
</evidence>
<sequence length="604" mass="68590">SPPMIPGEPQFNPFPGLRPFEMEEEYLFFGREEQRQELVGLLREQRFLTVIGSSGSGKSSLVRAGLLPALYGGVMTQAGSHWHVGVMRPGSNPLANLAGALFETELMDNEGCEDLTELDLEATLIRSGLGLIEAARQSGLKKNENLLIVVDQFEELFRFSERGTRDEAAAFIKLLVEASRQEDLSIYVVLTMRSDFFGDCSKFEELAQAVNRGEYLVPRLNREQKKTAIEGPIKVGGGEISPRLMQRLLNDLGDDPDQLPILQHALMRTWDYWLQHRQENEPLDLRHYEAIGTMSLALSQHADEVFEQATSEEEQEASRRMFQALTEKGVDNRGIRRPTRLSELAEISGADKETLIGIIDRFRKQGCTFLMPPEEVVLEPETVIDISHESLMRVWQRLKQWVEEEAQSARIYQRLAETARMWKDGKAGLYRDPDLTIGLNWQNESKPNEAWAMRYHADYATAVEFLEQSEEAHRLEVAEAEAARQRELDQAKARAEEQTRAAGKLRRLAAGLAVLMIATGVMAYQAYQSRQEALAQRQVAQEKEKEALNQRQVALASKKEALEQKDLADRRLYFTEMTQVGQTWEAGDVSLVRQRIDAYRHPAD</sequence>